<evidence type="ECO:0000313" key="2">
    <source>
        <dbReference type="EMBL" id="AXA34087.1"/>
    </source>
</evidence>
<reference evidence="3 5" key="2">
    <citation type="submission" date="2019-08" db="EMBL/GenBank/DDBJ databases">
        <title>Complete genome sequences of Francisella adeliensis (FSC1325 and FSC1326).</title>
        <authorList>
            <person name="Ohrman C."/>
            <person name="Uneklint I."/>
            <person name="Vallesi A."/>
            <person name="Karlsson L."/>
            <person name="Sjodin A."/>
        </authorList>
    </citation>
    <scope>NUCLEOTIDE SEQUENCE [LARGE SCALE GENOMIC DNA]</scope>
    <source>
        <strain evidence="3 5">FSC1325</strain>
    </source>
</reference>
<evidence type="ECO:0000256" key="1">
    <source>
        <dbReference type="SAM" id="Phobius"/>
    </source>
</evidence>
<evidence type="ECO:0000313" key="4">
    <source>
        <dbReference type="Proteomes" id="UP000251120"/>
    </source>
</evidence>
<feature type="transmembrane region" description="Helical" evidence="1">
    <location>
        <begin position="350"/>
        <end position="372"/>
    </location>
</feature>
<keyword evidence="5" id="KW-1185">Reference proteome</keyword>
<evidence type="ECO:0000313" key="5">
    <source>
        <dbReference type="Proteomes" id="UP000681131"/>
    </source>
</evidence>
<sequence length="437" mass="50159">MIKKYFPSIVIALVIIGYFFFLNFLQPLRADDFGRACTDTLAKGLIMMVHSIQADYGGWTGRVSAQGLIYLLLSKKYILVSTFIVNIVNAISFYVFMLLSFKIVTSDRAKLISKDFLLFSFFFMFIFYQTGFIANVIWKTGAIQYFWGITLLVVLYYVAIEKKRENLILGLLVGSLIGLYNEIFVCVTILLCLAYFLERWVYRECISDTIIAYFVSCAIGGCILIAAPGNYARLDYLSAGAKHISLFSSITNLLGQIVMQPQYTAILLLLVGLFLVLIFSNKEIKKIRALIYSLTFIISIFVLVPVAKSYDLNQRVLLIYYALFFIAAFKQFYKHDSCFVNMLYSCLKKLSWLFAILLLVQLFLISSTYIYFYKFEQSRNQMVEQYHKQGEKNPVLPNLATYMGANVFLDDITSDKQIYNNKAYAEFYGFDSVTGEH</sequence>
<dbReference type="EMBL" id="CP021781">
    <property type="protein sequence ID" value="AXA34087.1"/>
    <property type="molecule type" value="Genomic_DNA"/>
</dbReference>
<feature type="transmembrane region" description="Helical" evidence="1">
    <location>
        <begin position="77"/>
        <end position="104"/>
    </location>
</feature>
<dbReference type="KEGG" id="fad:CDH04_06555"/>
<dbReference type="RefSeq" id="WP_112870264.1">
    <property type="nucleotide sequence ID" value="NZ_CP021781.1"/>
</dbReference>
<proteinExistence type="predicted"/>
<feature type="transmembrane region" description="Helical" evidence="1">
    <location>
        <begin position="209"/>
        <end position="227"/>
    </location>
</feature>
<keyword evidence="1" id="KW-0472">Membrane</keyword>
<evidence type="ECO:0000313" key="3">
    <source>
        <dbReference type="EMBL" id="QIW12328.1"/>
    </source>
</evidence>
<feature type="transmembrane region" description="Helical" evidence="1">
    <location>
        <begin position="167"/>
        <end position="197"/>
    </location>
</feature>
<dbReference type="InterPro" id="IPR045691">
    <property type="entry name" value="DUF6056"/>
</dbReference>
<reference evidence="2 4" key="1">
    <citation type="submission" date="2017-06" db="EMBL/GenBank/DDBJ databases">
        <title>Complete genome of Francisella adeliensis.</title>
        <authorList>
            <person name="Vallesi A."/>
            <person name="Sjodin A."/>
        </authorList>
    </citation>
    <scope>NUCLEOTIDE SEQUENCE [LARGE SCALE GENOMIC DNA]</scope>
    <source>
        <strain evidence="2 4">FDC440</strain>
    </source>
</reference>
<dbReference type="OrthoDB" id="5605702at2"/>
<feature type="transmembrane region" description="Helical" evidence="1">
    <location>
        <begin position="263"/>
        <end position="280"/>
    </location>
</feature>
<gene>
    <name evidence="2" type="ORF">CDH04_06555</name>
    <name evidence="3" type="ORF">FZC43_06555</name>
</gene>
<dbReference type="Pfam" id="PF19528">
    <property type="entry name" value="DUF6056"/>
    <property type="match status" value="1"/>
</dbReference>
<feature type="transmembrane region" description="Helical" evidence="1">
    <location>
        <begin position="5"/>
        <end position="25"/>
    </location>
</feature>
<feature type="transmembrane region" description="Helical" evidence="1">
    <location>
        <begin position="312"/>
        <end position="329"/>
    </location>
</feature>
<keyword evidence="1" id="KW-1133">Transmembrane helix</keyword>
<feature type="transmembrane region" description="Helical" evidence="1">
    <location>
        <begin position="287"/>
        <end position="306"/>
    </location>
</feature>
<dbReference type="Proteomes" id="UP000681131">
    <property type="component" value="Chromosome"/>
</dbReference>
<accession>A0A2Z4XYZ0</accession>
<dbReference type="Proteomes" id="UP000251120">
    <property type="component" value="Chromosome"/>
</dbReference>
<feature type="transmembrane region" description="Helical" evidence="1">
    <location>
        <begin position="144"/>
        <end position="160"/>
    </location>
</feature>
<feature type="transmembrane region" description="Helical" evidence="1">
    <location>
        <begin position="116"/>
        <end position="138"/>
    </location>
</feature>
<keyword evidence="1" id="KW-0812">Transmembrane</keyword>
<protein>
    <submittedName>
        <fullName evidence="2">Uncharacterized protein</fullName>
    </submittedName>
</protein>
<dbReference type="EMBL" id="CP043424">
    <property type="protein sequence ID" value="QIW12328.1"/>
    <property type="molecule type" value="Genomic_DNA"/>
</dbReference>
<organism evidence="2 4">
    <name type="scientific">Francisella adeliensis</name>
    <dbReference type="NCBI Taxonomy" id="2007306"/>
    <lineage>
        <taxon>Bacteria</taxon>
        <taxon>Pseudomonadati</taxon>
        <taxon>Pseudomonadota</taxon>
        <taxon>Gammaproteobacteria</taxon>
        <taxon>Thiotrichales</taxon>
        <taxon>Francisellaceae</taxon>
        <taxon>Francisella</taxon>
    </lineage>
</organism>
<name>A0A2Z4XYZ0_9GAMM</name>
<dbReference type="AlphaFoldDB" id="A0A2Z4XYZ0"/>